<proteinExistence type="predicted"/>
<evidence type="ECO:0000313" key="2">
    <source>
        <dbReference type="Proteomes" id="UP000823775"/>
    </source>
</evidence>
<feature type="non-terminal residue" evidence="1">
    <location>
        <position position="1"/>
    </location>
</feature>
<keyword evidence="2" id="KW-1185">Reference proteome</keyword>
<feature type="non-terminal residue" evidence="1">
    <location>
        <position position="137"/>
    </location>
</feature>
<dbReference type="EMBL" id="JACEIK010000635">
    <property type="protein sequence ID" value="MCD7460104.1"/>
    <property type="molecule type" value="Genomic_DNA"/>
</dbReference>
<name>A0ABS8SNQ2_DATST</name>
<protein>
    <submittedName>
        <fullName evidence="1">Uncharacterized protein</fullName>
    </submittedName>
</protein>
<evidence type="ECO:0000313" key="1">
    <source>
        <dbReference type="EMBL" id="MCD7460104.1"/>
    </source>
</evidence>
<gene>
    <name evidence="1" type="ORF">HAX54_042863</name>
</gene>
<comment type="caution">
    <text evidence="1">The sequence shown here is derived from an EMBL/GenBank/DDBJ whole genome shotgun (WGS) entry which is preliminary data.</text>
</comment>
<accession>A0ABS8SNQ2</accession>
<reference evidence="1 2" key="1">
    <citation type="journal article" date="2021" name="BMC Genomics">
        <title>Datura genome reveals duplications of psychoactive alkaloid biosynthetic genes and high mutation rate following tissue culture.</title>
        <authorList>
            <person name="Rajewski A."/>
            <person name="Carter-House D."/>
            <person name="Stajich J."/>
            <person name="Litt A."/>
        </authorList>
    </citation>
    <scope>NUCLEOTIDE SEQUENCE [LARGE SCALE GENOMIC DNA]</scope>
    <source>
        <strain evidence="1">AR-01</strain>
    </source>
</reference>
<sequence>EVIILGSVMFVTLEKLKFLKSSTVRSVDNRVAVARTRVSMNAIMMLKNKEDRLLQKQQEIAREVLNFYKGLLGSQAYILPSLDATIMRQGITLIEDRRRGRVWKCDNGEVKKTPYNRNALTHITPSRSRNTPLRPRR</sequence>
<dbReference type="Proteomes" id="UP000823775">
    <property type="component" value="Unassembled WGS sequence"/>
</dbReference>
<organism evidence="1 2">
    <name type="scientific">Datura stramonium</name>
    <name type="common">Jimsonweed</name>
    <name type="synonym">Common thornapple</name>
    <dbReference type="NCBI Taxonomy" id="4076"/>
    <lineage>
        <taxon>Eukaryota</taxon>
        <taxon>Viridiplantae</taxon>
        <taxon>Streptophyta</taxon>
        <taxon>Embryophyta</taxon>
        <taxon>Tracheophyta</taxon>
        <taxon>Spermatophyta</taxon>
        <taxon>Magnoliopsida</taxon>
        <taxon>eudicotyledons</taxon>
        <taxon>Gunneridae</taxon>
        <taxon>Pentapetalae</taxon>
        <taxon>asterids</taxon>
        <taxon>lamiids</taxon>
        <taxon>Solanales</taxon>
        <taxon>Solanaceae</taxon>
        <taxon>Solanoideae</taxon>
        <taxon>Datureae</taxon>
        <taxon>Datura</taxon>
    </lineage>
</organism>